<feature type="transmembrane region" description="Helical" evidence="1">
    <location>
        <begin position="30"/>
        <end position="54"/>
    </location>
</feature>
<protein>
    <submittedName>
        <fullName evidence="2">Uncharacterized protein</fullName>
    </submittedName>
</protein>
<keyword evidence="1" id="KW-1133">Transmembrane helix</keyword>
<proteinExistence type="predicted"/>
<feature type="transmembrane region" description="Helical" evidence="1">
    <location>
        <begin position="111"/>
        <end position="134"/>
    </location>
</feature>
<evidence type="ECO:0000313" key="3">
    <source>
        <dbReference type="Proteomes" id="UP000570678"/>
    </source>
</evidence>
<feature type="transmembrane region" description="Helical" evidence="1">
    <location>
        <begin position="154"/>
        <end position="184"/>
    </location>
</feature>
<name>A0A846YM75_9NOCA</name>
<sequence>MNESGRASGQLQKPLLEVTLKATVVPMPKWVVWCAWGAFAAALPSIVWRLMLAAGNSLGTPASWRSAQDIPGAGAWYLLVLSALQLAAAACSFALVLDIQRFTPKWVPTRAYVAGQVIAGIAGIAGALALTVIIGMSVVAWDKVDPFSGQAYDLWAWLCFSCYLSTVFWPLFLGAATVGCLRNACRRRKAWRRRYDNQLISATGIHCEMSAGRTQR</sequence>
<dbReference type="AlphaFoldDB" id="A0A846YM75"/>
<reference evidence="2 3" key="1">
    <citation type="submission" date="2020-04" db="EMBL/GenBank/DDBJ databases">
        <title>MicrobeNet Type strains.</title>
        <authorList>
            <person name="Nicholson A.C."/>
        </authorList>
    </citation>
    <scope>NUCLEOTIDE SEQUENCE [LARGE SCALE GENOMIC DNA]</scope>
    <source>
        <strain evidence="2 3">JCM 3332</strain>
    </source>
</reference>
<organism evidence="2 3">
    <name type="scientific">Nocardia flavorosea</name>
    <dbReference type="NCBI Taxonomy" id="53429"/>
    <lineage>
        <taxon>Bacteria</taxon>
        <taxon>Bacillati</taxon>
        <taxon>Actinomycetota</taxon>
        <taxon>Actinomycetes</taxon>
        <taxon>Mycobacteriales</taxon>
        <taxon>Nocardiaceae</taxon>
        <taxon>Nocardia</taxon>
    </lineage>
</organism>
<keyword evidence="1" id="KW-0812">Transmembrane</keyword>
<accession>A0A846YM75</accession>
<dbReference type="EMBL" id="JAAXOT010000010">
    <property type="protein sequence ID" value="NKY58338.1"/>
    <property type="molecule type" value="Genomic_DNA"/>
</dbReference>
<evidence type="ECO:0000256" key="1">
    <source>
        <dbReference type="SAM" id="Phobius"/>
    </source>
</evidence>
<keyword evidence="3" id="KW-1185">Reference proteome</keyword>
<dbReference type="RefSeq" id="WP_157117062.1">
    <property type="nucleotide sequence ID" value="NZ_JAAXOT010000010.1"/>
</dbReference>
<gene>
    <name evidence="2" type="ORF">HGA15_19780</name>
</gene>
<comment type="caution">
    <text evidence="2">The sequence shown here is derived from an EMBL/GenBank/DDBJ whole genome shotgun (WGS) entry which is preliminary data.</text>
</comment>
<keyword evidence="1" id="KW-0472">Membrane</keyword>
<feature type="transmembrane region" description="Helical" evidence="1">
    <location>
        <begin position="74"/>
        <end position="99"/>
    </location>
</feature>
<dbReference type="Proteomes" id="UP000570678">
    <property type="component" value="Unassembled WGS sequence"/>
</dbReference>
<evidence type="ECO:0000313" key="2">
    <source>
        <dbReference type="EMBL" id="NKY58338.1"/>
    </source>
</evidence>